<reference evidence="2 3" key="1">
    <citation type="submission" date="2024-07" db="EMBL/GenBank/DDBJ databases">
        <title>Molecular mechanisms and environmental adaptations of flagellar loss and biofilm growth of Rhodanobacter under environmental stress.</title>
        <authorList>
            <person name="Chen M."/>
        </authorList>
    </citation>
    <scope>NUCLEOTIDE SEQUENCE [LARGE SCALE GENOMIC DNA]</scope>
    <source>
        <strain evidence="2 3">RS22</strain>
    </source>
</reference>
<evidence type="ECO:0000313" key="3">
    <source>
        <dbReference type="Proteomes" id="UP001562159"/>
    </source>
</evidence>
<accession>A0ABV4AUU5</accession>
<protein>
    <submittedName>
        <fullName evidence="2">Uncharacterized protein</fullName>
    </submittedName>
</protein>
<evidence type="ECO:0000313" key="2">
    <source>
        <dbReference type="EMBL" id="MEY2184168.1"/>
    </source>
</evidence>
<keyword evidence="3" id="KW-1185">Reference proteome</keyword>
<keyword evidence="1" id="KW-0732">Signal</keyword>
<feature type="chain" id="PRO_5047498310" evidence="1">
    <location>
        <begin position="29"/>
        <end position="394"/>
    </location>
</feature>
<dbReference type="EMBL" id="JBGBPY010000001">
    <property type="protein sequence ID" value="MEY2184168.1"/>
    <property type="molecule type" value="Genomic_DNA"/>
</dbReference>
<dbReference type="Proteomes" id="UP001562159">
    <property type="component" value="Unassembled WGS sequence"/>
</dbReference>
<comment type="caution">
    <text evidence="2">The sequence shown here is derived from an EMBL/GenBank/DDBJ whole genome shotgun (WGS) entry which is preliminary data.</text>
</comment>
<evidence type="ECO:0000256" key="1">
    <source>
        <dbReference type="SAM" id="SignalP"/>
    </source>
</evidence>
<name>A0ABV4AUU5_9GAMM</name>
<sequence length="394" mass="42182">MILPDFLLSRGAMLLAAAGCVLAMPAMAKSSPGFDGPLTVHLRSDSITLRMAKAPQLYLAGTIDAAAVEQVRQLLQSGKVPPGTDIYLDSSAGDAAAGMALGKLFRAARFSTHLGTWRTGSWRTAGPPARPATCLDACAYAWLGGLYRWSPSGTDRIGLHENLLPNRDAAAPGAPSPADLRDYITAMDVRPEQVDQVSGLVVNGIAWWNTEKLLPAQVANNGRLPLAASYQKTPGDAPTLVLSQTVRGHESQVTLQCAPGEVTLGARYTVGSERAPNLAARAMYAYFEIGGQAWQPRLGKRPQADGDALVLERRMPFAQLENILHAGSLAAWIEITGSPVRLGFWLAPSSAEKLTQPFFADCQALQPGYVPPKAPAEQAKPSFWKRITGKLRHQ</sequence>
<proteinExistence type="predicted"/>
<organism evidence="2 3">
    <name type="scientific">Rhodanobacter humi</name>
    <dbReference type="NCBI Taxonomy" id="1888173"/>
    <lineage>
        <taxon>Bacteria</taxon>
        <taxon>Pseudomonadati</taxon>
        <taxon>Pseudomonadota</taxon>
        <taxon>Gammaproteobacteria</taxon>
        <taxon>Lysobacterales</taxon>
        <taxon>Rhodanobacteraceae</taxon>
        <taxon>Rhodanobacter</taxon>
    </lineage>
</organism>
<gene>
    <name evidence="2" type="ORF">AB7878_17285</name>
</gene>
<feature type="signal peptide" evidence="1">
    <location>
        <begin position="1"/>
        <end position="28"/>
    </location>
</feature>